<evidence type="ECO:0000256" key="4">
    <source>
        <dbReference type="ARBA" id="ARBA00022692"/>
    </source>
</evidence>
<feature type="transmembrane region" description="Helical" evidence="7">
    <location>
        <begin position="123"/>
        <end position="144"/>
    </location>
</feature>
<accession>A0A4Q4ZJT8</accession>
<comment type="caution">
    <text evidence="9">The sequence shown here is derived from an EMBL/GenBank/DDBJ whole genome shotgun (WGS) entry which is preliminary data.</text>
</comment>
<dbReference type="Pfam" id="PF07690">
    <property type="entry name" value="MFS_1"/>
    <property type="match status" value="1"/>
</dbReference>
<dbReference type="EMBL" id="SDKM01000004">
    <property type="protein sequence ID" value="RYP88115.1"/>
    <property type="molecule type" value="Genomic_DNA"/>
</dbReference>
<evidence type="ECO:0000259" key="8">
    <source>
        <dbReference type="PROSITE" id="PS50850"/>
    </source>
</evidence>
<evidence type="ECO:0000313" key="9">
    <source>
        <dbReference type="EMBL" id="RYP88115.1"/>
    </source>
</evidence>
<feature type="transmembrane region" description="Helical" evidence="7">
    <location>
        <begin position="235"/>
        <end position="254"/>
    </location>
</feature>
<dbReference type="GO" id="GO:0005886">
    <property type="term" value="C:plasma membrane"/>
    <property type="evidence" value="ECO:0007669"/>
    <property type="project" value="UniProtKB-SubCell"/>
</dbReference>
<reference evidence="9 10" key="1">
    <citation type="submission" date="2019-01" db="EMBL/GenBank/DDBJ databases">
        <title>Nocardioides guangzhouensis sp. nov., an actinobacterium isolated from soil.</title>
        <authorList>
            <person name="Fu Y."/>
            <person name="Cai Y."/>
            <person name="Lin Z."/>
            <person name="Chen P."/>
        </authorList>
    </citation>
    <scope>NUCLEOTIDE SEQUENCE [LARGE SCALE GENOMIC DNA]</scope>
    <source>
        <strain evidence="9 10">130</strain>
    </source>
</reference>
<dbReference type="PROSITE" id="PS50850">
    <property type="entry name" value="MFS"/>
    <property type="match status" value="1"/>
</dbReference>
<dbReference type="OrthoDB" id="3865324at2"/>
<evidence type="ECO:0000256" key="2">
    <source>
        <dbReference type="ARBA" id="ARBA00022448"/>
    </source>
</evidence>
<feature type="transmembrane region" description="Helical" evidence="7">
    <location>
        <begin position="266"/>
        <end position="284"/>
    </location>
</feature>
<feature type="transmembrane region" description="Helical" evidence="7">
    <location>
        <begin position="20"/>
        <end position="48"/>
    </location>
</feature>
<keyword evidence="2" id="KW-0813">Transport</keyword>
<feature type="domain" description="Major facilitator superfamily (MFS) profile" evidence="8">
    <location>
        <begin position="1"/>
        <end position="383"/>
    </location>
</feature>
<dbReference type="GO" id="GO:0022857">
    <property type="term" value="F:transmembrane transporter activity"/>
    <property type="evidence" value="ECO:0007669"/>
    <property type="project" value="InterPro"/>
</dbReference>
<evidence type="ECO:0000313" key="10">
    <source>
        <dbReference type="Proteomes" id="UP000295198"/>
    </source>
</evidence>
<feature type="transmembrane region" description="Helical" evidence="7">
    <location>
        <begin position="60"/>
        <end position="77"/>
    </location>
</feature>
<dbReference type="SUPFAM" id="SSF103473">
    <property type="entry name" value="MFS general substrate transporter"/>
    <property type="match status" value="1"/>
</dbReference>
<feature type="transmembrane region" description="Helical" evidence="7">
    <location>
        <begin position="360"/>
        <end position="379"/>
    </location>
</feature>
<dbReference type="InterPro" id="IPR050171">
    <property type="entry name" value="MFS_Transporters"/>
</dbReference>
<dbReference type="PANTHER" id="PTHR23517:SF2">
    <property type="entry name" value="MULTIDRUG RESISTANCE PROTEIN MDTH"/>
    <property type="match status" value="1"/>
</dbReference>
<evidence type="ECO:0000256" key="5">
    <source>
        <dbReference type="ARBA" id="ARBA00022989"/>
    </source>
</evidence>
<protein>
    <submittedName>
        <fullName evidence="9">MFS transporter</fullName>
    </submittedName>
</protein>
<dbReference type="AlphaFoldDB" id="A0A4Q4ZJT8"/>
<sequence length="395" mass="41075">MQSILFAIGEGTFLTGSAVFFTQIVGLTAFQVGLGLSISGVVAFALSVPMGKLADRVGPKQMWAVAAALGGVSYLAYPLIHGFAAFAVIIAIQATIESAGSAGRGAYTIDVFPPAERVRSMAFMRSALNIGFTLGALLGGIALATGSRTVITAVPLLTAAILGLNAVLIARLPRATHHEKGVVAPERKVTPAALRNRGFVVLGICNGVLQSNQILLNVVVPLWLVQETDAPHTLLAWLFGTNTVMAVLLQVPAARGSDTVPGALRAVRLCAASFVLSCALLLVTHDTVGWVSIVLIWLGHVTITGAELFQSAASWGLVSELSDPHRRGEYQGVWRLGMQFESIVGPAAFTFLALEWGTTGWVLIAAIAVGAAAAAHPAARAAQRYLAAEPAAVTA</sequence>
<dbReference type="InterPro" id="IPR011701">
    <property type="entry name" value="MFS"/>
</dbReference>
<gene>
    <name evidence="9" type="ORF">EKO23_03670</name>
</gene>
<dbReference type="InterPro" id="IPR036259">
    <property type="entry name" value="MFS_trans_sf"/>
</dbReference>
<name>A0A4Q4ZJT8_9ACTN</name>
<feature type="transmembrane region" description="Helical" evidence="7">
    <location>
        <begin position="150"/>
        <end position="170"/>
    </location>
</feature>
<dbReference type="Proteomes" id="UP000295198">
    <property type="component" value="Unassembled WGS sequence"/>
</dbReference>
<evidence type="ECO:0000256" key="6">
    <source>
        <dbReference type="ARBA" id="ARBA00023136"/>
    </source>
</evidence>
<organism evidence="9 10">
    <name type="scientific">Nocardioides guangzhouensis</name>
    <dbReference type="NCBI Taxonomy" id="2497878"/>
    <lineage>
        <taxon>Bacteria</taxon>
        <taxon>Bacillati</taxon>
        <taxon>Actinomycetota</taxon>
        <taxon>Actinomycetes</taxon>
        <taxon>Propionibacteriales</taxon>
        <taxon>Nocardioidaceae</taxon>
        <taxon>Nocardioides</taxon>
    </lineage>
</organism>
<keyword evidence="5 7" id="KW-1133">Transmembrane helix</keyword>
<keyword evidence="4 7" id="KW-0812">Transmembrane</keyword>
<keyword evidence="6 7" id="KW-0472">Membrane</keyword>
<dbReference type="InterPro" id="IPR020846">
    <property type="entry name" value="MFS_dom"/>
</dbReference>
<feature type="transmembrane region" description="Helical" evidence="7">
    <location>
        <begin position="290"/>
        <end position="312"/>
    </location>
</feature>
<evidence type="ECO:0000256" key="1">
    <source>
        <dbReference type="ARBA" id="ARBA00004651"/>
    </source>
</evidence>
<evidence type="ECO:0000256" key="7">
    <source>
        <dbReference type="SAM" id="Phobius"/>
    </source>
</evidence>
<dbReference type="Gene3D" id="1.20.1250.20">
    <property type="entry name" value="MFS general substrate transporter like domains"/>
    <property type="match status" value="1"/>
</dbReference>
<comment type="subcellular location">
    <subcellularLocation>
        <location evidence="1">Cell membrane</location>
        <topology evidence="1">Multi-pass membrane protein</topology>
    </subcellularLocation>
</comment>
<keyword evidence="3" id="KW-1003">Cell membrane</keyword>
<evidence type="ECO:0000256" key="3">
    <source>
        <dbReference type="ARBA" id="ARBA00022475"/>
    </source>
</evidence>
<proteinExistence type="predicted"/>
<keyword evidence="10" id="KW-1185">Reference proteome</keyword>
<dbReference type="PANTHER" id="PTHR23517">
    <property type="entry name" value="RESISTANCE PROTEIN MDTM, PUTATIVE-RELATED-RELATED"/>
    <property type="match status" value="1"/>
</dbReference>